<dbReference type="AlphaFoldDB" id="A0A0C3GK34"/>
<reference evidence="1 2" key="1">
    <citation type="submission" date="2014-04" db="EMBL/GenBank/DDBJ databases">
        <authorList>
            <consortium name="DOE Joint Genome Institute"/>
            <person name="Kuo A."/>
            <person name="Tarkka M."/>
            <person name="Buscot F."/>
            <person name="Kohler A."/>
            <person name="Nagy L.G."/>
            <person name="Floudas D."/>
            <person name="Copeland A."/>
            <person name="Barry K.W."/>
            <person name="Cichocki N."/>
            <person name="Veneault-Fourrey C."/>
            <person name="LaButti K."/>
            <person name="Lindquist E.A."/>
            <person name="Lipzen A."/>
            <person name="Lundell T."/>
            <person name="Morin E."/>
            <person name="Murat C."/>
            <person name="Sun H."/>
            <person name="Tunlid A."/>
            <person name="Henrissat B."/>
            <person name="Grigoriev I.V."/>
            <person name="Hibbett D.S."/>
            <person name="Martin F."/>
            <person name="Nordberg H.P."/>
            <person name="Cantor M.N."/>
            <person name="Hua S.X."/>
        </authorList>
    </citation>
    <scope>NUCLEOTIDE SEQUENCE [LARGE SCALE GENOMIC DNA]</scope>
    <source>
        <strain evidence="1 2">F 1598</strain>
    </source>
</reference>
<protein>
    <submittedName>
        <fullName evidence="1">Uncharacterized protein</fullName>
    </submittedName>
</protein>
<evidence type="ECO:0000313" key="1">
    <source>
        <dbReference type="EMBL" id="KIM91984.1"/>
    </source>
</evidence>
<keyword evidence="2" id="KW-1185">Reference proteome</keyword>
<dbReference type="HOGENOM" id="CLU_1636022_0_0_1"/>
<gene>
    <name evidence="1" type="ORF">PILCRDRAFT_107275</name>
</gene>
<evidence type="ECO:0000313" key="2">
    <source>
        <dbReference type="Proteomes" id="UP000054166"/>
    </source>
</evidence>
<name>A0A0C3GK34_PILCF</name>
<sequence>MEAKAEVMVEAAAAATVAKQVVKTTSKVATVDIDPPKFQMNDLRSDMFLSHAFHDDGHLLGLAPRLCADIFLSCDRLPTTTTHPPQLLTIVCPFVLLSRLAFPVVTSHMPVVLVRSDLLLVIPSISLLPSQRGWVCLCIISKIASCFFAASAERSHKFCALV</sequence>
<dbReference type="EMBL" id="KN832970">
    <property type="protein sequence ID" value="KIM91984.1"/>
    <property type="molecule type" value="Genomic_DNA"/>
</dbReference>
<organism evidence="1 2">
    <name type="scientific">Piloderma croceum (strain F 1598)</name>
    <dbReference type="NCBI Taxonomy" id="765440"/>
    <lineage>
        <taxon>Eukaryota</taxon>
        <taxon>Fungi</taxon>
        <taxon>Dikarya</taxon>
        <taxon>Basidiomycota</taxon>
        <taxon>Agaricomycotina</taxon>
        <taxon>Agaricomycetes</taxon>
        <taxon>Agaricomycetidae</taxon>
        <taxon>Atheliales</taxon>
        <taxon>Atheliaceae</taxon>
        <taxon>Piloderma</taxon>
    </lineage>
</organism>
<dbReference type="InParanoid" id="A0A0C3GK34"/>
<proteinExistence type="predicted"/>
<reference evidence="2" key="2">
    <citation type="submission" date="2015-01" db="EMBL/GenBank/DDBJ databases">
        <title>Evolutionary Origins and Diversification of the Mycorrhizal Mutualists.</title>
        <authorList>
            <consortium name="DOE Joint Genome Institute"/>
            <consortium name="Mycorrhizal Genomics Consortium"/>
            <person name="Kohler A."/>
            <person name="Kuo A."/>
            <person name="Nagy L.G."/>
            <person name="Floudas D."/>
            <person name="Copeland A."/>
            <person name="Barry K.W."/>
            <person name="Cichocki N."/>
            <person name="Veneault-Fourrey C."/>
            <person name="LaButti K."/>
            <person name="Lindquist E.A."/>
            <person name="Lipzen A."/>
            <person name="Lundell T."/>
            <person name="Morin E."/>
            <person name="Murat C."/>
            <person name="Riley R."/>
            <person name="Ohm R."/>
            <person name="Sun H."/>
            <person name="Tunlid A."/>
            <person name="Henrissat B."/>
            <person name="Grigoriev I.V."/>
            <person name="Hibbett D.S."/>
            <person name="Martin F."/>
        </authorList>
    </citation>
    <scope>NUCLEOTIDE SEQUENCE [LARGE SCALE GENOMIC DNA]</scope>
    <source>
        <strain evidence="2">F 1598</strain>
    </source>
</reference>
<accession>A0A0C3GK34</accession>
<dbReference type="Proteomes" id="UP000054166">
    <property type="component" value="Unassembled WGS sequence"/>
</dbReference>